<evidence type="ECO:0000256" key="1">
    <source>
        <dbReference type="SAM" id="MobiDB-lite"/>
    </source>
</evidence>
<keyword evidence="2" id="KW-0812">Transmembrane</keyword>
<dbReference type="STRING" id="1754192.A0A1Y1WPB3"/>
<evidence type="ECO:0000313" key="3">
    <source>
        <dbReference type="EMBL" id="ORX75128.1"/>
    </source>
</evidence>
<comment type="caution">
    <text evidence="3">The sequence shown here is derived from an EMBL/GenBank/DDBJ whole genome shotgun (WGS) entry which is preliminary data.</text>
</comment>
<name>A0A1Y1WPB3_9FUNG</name>
<gene>
    <name evidence="3" type="ORF">BCR32DRAFT_249790</name>
</gene>
<dbReference type="InterPro" id="IPR031537">
    <property type="entry name" value="DUF5092"/>
</dbReference>
<feature type="transmembrane region" description="Helical" evidence="2">
    <location>
        <begin position="517"/>
        <end position="537"/>
    </location>
</feature>
<dbReference type="Proteomes" id="UP000193944">
    <property type="component" value="Unassembled WGS sequence"/>
</dbReference>
<sequence length="538" mass="62329">MNLGREANRENEPLLSGEAHHGNNNISLNIYDIESEHTDDDLDNNLNKNQNDVYNPTCTLTIDTNLDKSENEKVLNSARSSFPSSFPSKYERESILKFYGGPISDELCVPSGEYEVDKEKFIDKINGNNEDPFTLETFRDLIYMYARKNKDFIIARIKTADPSAKNKYFYSYYDAHHINKVLFKTQPELSLLHRMQAKNPLNNMIIVGDVHYFIIKAEYAKSIFRKIGEDSLSSSNKELSKYQSSFNSPLSYINHMKFNKKEEEILKSDLIDFYRAANIRDQLIHDRHHTTPAYHVDDLASIAHRNFQKVFKVAGFSKPTSGKTYKRNQLQLIMKPEAFSNEGIMKTINENTCDSIAPKMRRKSDDYDYRKRKVIGRDYSYEVLNVIEVDNRNKVNEDGVSEGEEDNDTVVFRAEFYATDDDFLMRRDVRSYFKENALEEKDSILFTLNSNTTTINADGTDAINSIQHPLLAFINYTFFDESMTNDNLNVFSSGIKWLIFGYFLFAFLLVKIWISTAVAIFIVLIGVIFMFFLYLLLL</sequence>
<keyword evidence="2" id="KW-0472">Membrane</keyword>
<accession>A0A1Y1WPB3</accession>
<feature type="transmembrane region" description="Helical" evidence="2">
    <location>
        <begin position="490"/>
        <end position="510"/>
    </location>
</feature>
<keyword evidence="2" id="KW-1133">Transmembrane helix</keyword>
<reference evidence="3 4" key="2">
    <citation type="submission" date="2016-08" db="EMBL/GenBank/DDBJ databases">
        <title>Pervasive Adenine N6-methylation of Active Genes in Fungi.</title>
        <authorList>
            <consortium name="DOE Joint Genome Institute"/>
            <person name="Mondo S.J."/>
            <person name="Dannebaum R.O."/>
            <person name="Kuo R.C."/>
            <person name="Labutti K."/>
            <person name="Haridas S."/>
            <person name="Kuo A."/>
            <person name="Salamov A."/>
            <person name="Ahrendt S.R."/>
            <person name="Lipzen A."/>
            <person name="Sullivan W."/>
            <person name="Andreopoulos W.B."/>
            <person name="Clum A."/>
            <person name="Lindquist E."/>
            <person name="Daum C."/>
            <person name="Ramamoorthy G.K."/>
            <person name="Gryganskyi A."/>
            <person name="Culley D."/>
            <person name="Magnuson J.K."/>
            <person name="James T.Y."/>
            <person name="O'Malley M.A."/>
            <person name="Stajich J.E."/>
            <person name="Spatafora J.W."/>
            <person name="Visel A."/>
            <person name="Grigoriev I.V."/>
        </authorList>
    </citation>
    <scope>NUCLEOTIDE SEQUENCE [LARGE SCALE GENOMIC DNA]</scope>
    <source>
        <strain evidence="3 4">S4</strain>
    </source>
</reference>
<dbReference type="Pfam" id="PF17010">
    <property type="entry name" value="DUF5092"/>
    <property type="match status" value="1"/>
</dbReference>
<evidence type="ECO:0000256" key="2">
    <source>
        <dbReference type="SAM" id="Phobius"/>
    </source>
</evidence>
<organism evidence="3 4">
    <name type="scientific">Anaeromyces robustus</name>
    <dbReference type="NCBI Taxonomy" id="1754192"/>
    <lineage>
        <taxon>Eukaryota</taxon>
        <taxon>Fungi</taxon>
        <taxon>Fungi incertae sedis</taxon>
        <taxon>Chytridiomycota</taxon>
        <taxon>Chytridiomycota incertae sedis</taxon>
        <taxon>Neocallimastigomycetes</taxon>
        <taxon>Neocallimastigales</taxon>
        <taxon>Neocallimastigaceae</taxon>
        <taxon>Anaeromyces</taxon>
    </lineage>
</organism>
<dbReference type="OrthoDB" id="2189509at2759"/>
<proteinExistence type="predicted"/>
<keyword evidence="4" id="KW-1185">Reference proteome</keyword>
<reference evidence="3 4" key="1">
    <citation type="submission" date="2016-08" db="EMBL/GenBank/DDBJ databases">
        <title>A Parts List for Fungal Cellulosomes Revealed by Comparative Genomics.</title>
        <authorList>
            <consortium name="DOE Joint Genome Institute"/>
            <person name="Haitjema C.H."/>
            <person name="Gilmore S.P."/>
            <person name="Henske J.K."/>
            <person name="Solomon K.V."/>
            <person name="De Groot R."/>
            <person name="Kuo A."/>
            <person name="Mondo S.J."/>
            <person name="Salamov A.A."/>
            <person name="Labutti K."/>
            <person name="Zhao Z."/>
            <person name="Chiniquy J."/>
            <person name="Barry K."/>
            <person name="Brewer H.M."/>
            <person name="Purvine S.O."/>
            <person name="Wright A.T."/>
            <person name="Boxma B."/>
            <person name="Van Alen T."/>
            <person name="Hackstein J.H."/>
            <person name="Baker S.E."/>
            <person name="Grigoriev I.V."/>
            <person name="O'Malley M.A."/>
        </authorList>
    </citation>
    <scope>NUCLEOTIDE SEQUENCE [LARGE SCALE GENOMIC DNA]</scope>
    <source>
        <strain evidence="3 4">S4</strain>
    </source>
</reference>
<feature type="region of interest" description="Disordered" evidence="1">
    <location>
        <begin position="1"/>
        <end position="21"/>
    </location>
</feature>
<dbReference type="EMBL" id="MCFG01000376">
    <property type="protein sequence ID" value="ORX75128.1"/>
    <property type="molecule type" value="Genomic_DNA"/>
</dbReference>
<protein>
    <submittedName>
        <fullName evidence="3">Uncharacterized protein</fullName>
    </submittedName>
</protein>
<feature type="compositionally biased region" description="Basic and acidic residues" evidence="1">
    <location>
        <begin position="1"/>
        <end position="12"/>
    </location>
</feature>
<evidence type="ECO:0000313" key="4">
    <source>
        <dbReference type="Proteomes" id="UP000193944"/>
    </source>
</evidence>
<dbReference type="AlphaFoldDB" id="A0A1Y1WPB3"/>